<dbReference type="InterPro" id="IPR004087">
    <property type="entry name" value="KH_dom"/>
</dbReference>
<dbReference type="AlphaFoldDB" id="A0A4U5PCP3"/>
<feature type="compositionally biased region" description="Gly residues" evidence="2">
    <location>
        <begin position="10"/>
        <end position="24"/>
    </location>
</feature>
<accession>A0A4U5PCP3</accession>
<dbReference type="STRING" id="34508.A0A4U5PCP3"/>
<evidence type="ECO:0000313" key="4">
    <source>
        <dbReference type="EMBL" id="TKR94128.1"/>
    </source>
</evidence>
<dbReference type="Gene3D" id="3.30.1370.10">
    <property type="entry name" value="K Homology domain, type 1"/>
    <property type="match status" value="1"/>
</dbReference>
<evidence type="ECO:0000259" key="3">
    <source>
        <dbReference type="SMART" id="SM00322"/>
    </source>
</evidence>
<feature type="region of interest" description="Disordered" evidence="2">
    <location>
        <begin position="1"/>
        <end position="24"/>
    </location>
</feature>
<dbReference type="SUPFAM" id="SSF54791">
    <property type="entry name" value="Eukaryotic type KH-domain (KH-domain type I)"/>
    <property type="match status" value="1"/>
</dbReference>
<gene>
    <name evidence="4" type="ORF">L596_008456</name>
</gene>
<name>A0A4U5PCP3_STECR</name>
<reference evidence="4 5" key="2">
    <citation type="journal article" date="2019" name="G3 (Bethesda)">
        <title>Hybrid Assembly of the Genome of the Entomopathogenic Nematode Steinernema carpocapsae Identifies the X-Chromosome.</title>
        <authorList>
            <person name="Serra L."/>
            <person name="Macchietto M."/>
            <person name="Macias-Munoz A."/>
            <person name="McGill C.J."/>
            <person name="Rodriguez I.M."/>
            <person name="Rodriguez B."/>
            <person name="Murad R."/>
            <person name="Mortazavi A."/>
        </authorList>
    </citation>
    <scope>NUCLEOTIDE SEQUENCE [LARGE SCALE GENOMIC DNA]</scope>
    <source>
        <strain evidence="4 5">ALL</strain>
    </source>
</reference>
<dbReference type="PANTHER" id="PTHR11208">
    <property type="entry name" value="RNA-BINDING PROTEIN RELATED"/>
    <property type="match status" value="1"/>
</dbReference>
<organism evidence="4 5">
    <name type="scientific">Steinernema carpocapsae</name>
    <name type="common">Entomopathogenic nematode</name>
    <dbReference type="NCBI Taxonomy" id="34508"/>
    <lineage>
        <taxon>Eukaryota</taxon>
        <taxon>Metazoa</taxon>
        <taxon>Ecdysozoa</taxon>
        <taxon>Nematoda</taxon>
        <taxon>Chromadorea</taxon>
        <taxon>Rhabditida</taxon>
        <taxon>Tylenchina</taxon>
        <taxon>Panagrolaimomorpha</taxon>
        <taxon>Strongyloidoidea</taxon>
        <taxon>Steinernematidae</taxon>
        <taxon>Steinernema</taxon>
    </lineage>
</organism>
<evidence type="ECO:0000313" key="5">
    <source>
        <dbReference type="Proteomes" id="UP000298663"/>
    </source>
</evidence>
<dbReference type="EMBL" id="AZBU02000002">
    <property type="protein sequence ID" value="TKR94128.1"/>
    <property type="molecule type" value="Genomic_DNA"/>
</dbReference>
<feature type="compositionally biased region" description="Basic and acidic residues" evidence="2">
    <location>
        <begin position="258"/>
        <end position="288"/>
    </location>
</feature>
<sequence length="357" mass="38381">MADSAHSQGGQDGHGGPGGQYGYGYGGPGYGGGVTTPRDVPRIRLRLWRTSRTWRLRRTAGTRRIRRTQGGQGRFQMEMSSPLDAEIQVVIREIHNELAMFEQAGEYGEQFKNAKRLLAAEAEKLENSVDPEWLEVDIPKQIKVTKKVLIPNFRHPHFNFVGKVLGPRGQTLQAIAKQFKCHIYVLGRGSTKDRAKEQEQLNSGDPQYSHFGGPLHVKVETIAPPHIAYGRIAGVLEVLSNTLIPVRDAPDAQGIGADKPKDEDGGQEGENGKDDGDRGNGDDNERRGGGGPRGGRGGYRGRGGPPSAMGIGGIRGRGMIRKHPMGPPMGGGYQGGFGGRGGRGGGPPRGGPGFRPY</sequence>
<dbReference type="FunFam" id="3.30.1370.10:FF:000105">
    <property type="entry name" value="Protein CBG12765"/>
    <property type="match status" value="1"/>
</dbReference>
<dbReference type="GO" id="GO:0000381">
    <property type="term" value="P:regulation of alternative mRNA splicing, via spliceosome"/>
    <property type="evidence" value="ECO:0007669"/>
    <property type="project" value="TreeGrafter"/>
</dbReference>
<keyword evidence="1" id="KW-0694">RNA-binding</keyword>
<feature type="domain" description="K Homology" evidence="3">
    <location>
        <begin position="142"/>
        <end position="237"/>
    </location>
</feature>
<dbReference type="InterPro" id="IPR055256">
    <property type="entry name" value="KH_1_KHDC4/BBP-like"/>
</dbReference>
<keyword evidence="5" id="KW-1185">Reference proteome</keyword>
<feature type="compositionally biased region" description="Gly residues" evidence="2">
    <location>
        <begin position="328"/>
        <end position="357"/>
    </location>
</feature>
<dbReference type="PANTHER" id="PTHR11208:SF42">
    <property type="entry name" value="QUAKING RELATED 54B, ISOFORM E"/>
    <property type="match status" value="1"/>
</dbReference>
<dbReference type="GO" id="GO:0003729">
    <property type="term" value="F:mRNA binding"/>
    <property type="evidence" value="ECO:0007669"/>
    <property type="project" value="TreeGrafter"/>
</dbReference>
<protein>
    <recommendedName>
        <fullName evidence="3">K Homology domain-containing protein</fullName>
    </recommendedName>
</protein>
<dbReference type="InterPro" id="IPR045071">
    <property type="entry name" value="BBP-like"/>
</dbReference>
<reference evidence="4 5" key="1">
    <citation type="journal article" date="2015" name="Genome Biol.">
        <title>Comparative genomics of Steinernema reveals deeply conserved gene regulatory networks.</title>
        <authorList>
            <person name="Dillman A.R."/>
            <person name="Macchietto M."/>
            <person name="Porter C.F."/>
            <person name="Rogers A."/>
            <person name="Williams B."/>
            <person name="Antoshechkin I."/>
            <person name="Lee M.M."/>
            <person name="Goodwin Z."/>
            <person name="Lu X."/>
            <person name="Lewis E.E."/>
            <person name="Goodrich-Blair H."/>
            <person name="Stock S.P."/>
            <person name="Adams B.J."/>
            <person name="Sternberg P.W."/>
            <person name="Mortazavi A."/>
        </authorList>
    </citation>
    <scope>NUCLEOTIDE SEQUENCE [LARGE SCALE GENOMIC DNA]</scope>
    <source>
        <strain evidence="4 5">ALL</strain>
    </source>
</reference>
<evidence type="ECO:0000256" key="2">
    <source>
        <dbReference type="SAM" id="MobiDB-lite"/>
    </source>
</evidence>
<evidence type="ECO:0000256" key="1">
    <source>
        <dbReference type="ARBA" id="ARBA00022884"/>
    </source>
</evidence>
<proteinExistence type="predicted"/>
<feature type="region of interest" description="Disordered" evidence="2">
    <location>
        <begin position="248"/>
        <end position="357"/>
    </location>
</feature>
<dbReference type="OrthoDB" id="6777263at2759"/>
<comment type="caution">
    <text evidence="4">The sequence shown here is derived from an EMBL/GenBank/DDBJ whole genome shotgun (WGS) entry which is preliminary data.</text>
</comment>
<dbReference type="GO" id="GO:0005634">
    <property type="term" value="C:nucleus"/>
    <property type="evidence" value="ECO:0007669"/>
    <property type="project" value="TreeGrafter"/>
</dbReference>
<feature type="compositionally biased region" description="Gly residues" evidence="2">
    <location>
        <begin position="289"/>
        <end position="316"/>
    </location>
</feature>
<dbReference type="Proteomes" id="UP000298663">
    <property type="component" value="Unassembled WGS sequence"/>
</dbReference>
<dbReference type="Pfam" id="PF22675">
    <property type="entry name" value="KH-I_KHDC4-BBP"/>
    <property type="match status" value="1"/>
</dbReference>
<dbReference type="InterPro" id="IPR036612">
    <property type="entry name" value="KH_dom_type_1_sf"/>
</dbReference>
<dbReference type="SMART" id="SM00322">
    <property type="entry name" value="KH"/>
    <property type="match status" value="1"/>
</dbReference>